<organism evidence="15 16">
    <name type="scientific">Diacronema lutheri</name>
    <name type="common">Unicellular marine alga</name>
    <name type="synonym">Monochrysis lutheri</name>
    <dbReference type="NCBI Taxonomy" id="2081491"/>
    <lineage>
        <taxon>Eukaryota</taxon>
        <taxon>Haptista</taxon>
        <taxon>Haptophyta</taxon>
        <taxon>Pavlovophyceae</taxon>
        <taxon>Pavlovales</taxon>
        <taxon>Pavlovaceae</taxon>
        <taxon>Diacronema</taxon>
    </lineage>
</organism>
<feature type="region of interest" description="Disordered" evidence="8">
    <location>
        <begin position="4187"/>
        <end position="4237"/>
    </location>
</feature>
<dbReference type="InterPro" id="IPR002859">
    <property type="entry name" value="PKD/REJ-like"/>
</dbReference>
<dbReference type="GO" id="GO:0006816">
    <property type="term" value="P:calcium ion transport"/>
    <property type="evidence" value="ECO:0007669"/>
    <property type="project" value="TreeGrafter"/>
</dbReference>
<dbReference type="PANTHER" id="PTHR46730:SF1">
    <property type="entry name" value="PLAT DOMAIN-CONTAINING PROTEIN"/>
    <property type="match status" value="1"/>
</dbReference>
<protein>
    <recommendedName>
        <fullName evidence="17">C-type lectin domain-containing protein</fullName>
    </recommendedName>
</protein>
<feature type="compositionally biased region" description="Pro residues" evidence="8">
    <location>
        <begin position="4188"/>
        <end position="4208"/>
    </location>
</feature>
<feature type="domain" description="EGF-like" evidence="11">
    <location>
        <begin position="3373"/>
        <end position="3407"/>
    </location>
</feature>
<comment type="caution">
    <text evidence="15">The sequence shown here is derived from an EMBL/GenBank/DDBJ whole genome shotgun (WGS) entry which is preliminary data.</text>
</comment>
<proteinExistence type="predicted"/>
<dbReference type="CDD" id="cd00102">
    <property type="entry name" value="IPT"/>
    <property type="match status" value="3"/>
</dbReference>
<dbReference type="SUPFAM" id="SSF81296">
    <property type="entry name" value="E set domains"/>
    <property type="match status" value="1"/>
</dbReference>
<evidence type="ECO:0000259" key="12">
    <source>
        <dbReference type="PROSITE" id="PS50041"/>
    </source>
</evidence>
<feature type="transmembrane region" description="Helical" evidence="9">
    <location>
        <begin position="4565"/>
        <end position="4587"/>
    </location>
</feature>
<evidence type="ECO:0000256" key="6">
    <source>
        <dbReference type="ARBA" id="ARBA00023136"/>
    </source>
</evidence>
<dbReference type="EMBL" id="JAGTXO010000003">
    <property type="protein sequence ID" value="KAG8468767.1"/>
    <property type="molecule type" value="Genomic_DNA"/>
</dbReference>
<dbReference type="InterPro" id="IPR000203">
    <property type="entry name" value="GPS"/>
</dbReference>
<feature type="domain" description="DhaL" evidence="14">
    <location>
        <begin position="3069"/>
        <end position="3284"/>
    </location>
</feature>
<evidence type="ECO:0000256" key="1">
    <source>
        <dbReference type="ARBA" id="ARBA00004370"/>
    </source>
</evidence>
<feature type="chain" id="PRO_5035259773" description="C-type lectin domain-containing protein" evidence="10">
    <location>
        <begin position="16"/>
        <end position="4666"/>
    </location>
</feature>
<dbReference type="InterPro" id="IPR016187">
    <property type="entry name" value="CTDL_fold"/>
</dbReference>
<dbReference type="CDD" id="cd00051">
    <property type="entry name" value="EFh"/>
    <property type="match status" value="1"/>
</dbReference>
<feature type="transmembrane region" description="Helical" evidence="9">
    <location>
        <begin position="3722"/>
        <end position="3746"/>
    </location>
</feature>
<reference evidence="15" key="1">
    <citation type="submission" date="2021-05" db="EMBL/GenBank/DDBJ databases">
        <title>The genome of the haptophyte Pavlova lutheri (Diacronema luteri, Pavlovales) - a model for lipid biosynthesis in eukaryotic algae.</title>
        <authorList>
            <person name="Hulatt C.J."/>
            <person name="Posewitz M.C."/>
        </authorList>
    </citation>
    <scope>NUCLEOTIDE SEQUENCE</scope>
    <source>
        <strain evidence="15">NIVA-4/92</strain>
    </source>
</reference>
<dbReference type="InterPro" id="IPR014756">
    <property type="entry name" value="Ig_E-set"/>
</dbReference>
<evidence type="ECO:0000313" key="16">
    <source>
        <dbReference type="Proteomes" id="UP000751190"/>
    </source>
</evidence>
<dbReference type="InterPro" id="IPR001304">
    <property type="entry name" value="C-type_lectin-like"/>
</dbReference>
<dbReference type="PROSITE" id="PS00022">
    <property type="entry name" value="EGF_1"/>
    <property type="match status" value="1"/>
</dbReference>
<feature type="compositionally biased region" description="Low complexity" evidence="8">
    <location>
        <begin position="3946"/>
        <end position="3959"/>
    </location>
</feature>
<feature type="domain" description="EF-hand" evidence="13">
    <location>
        <begin position="4498"/>
        <end position="4533"/>
    </location>
</feature>
<evidence type="ECO:0000256" key="8">
    <source>
        <dbReference type="SAM" id="MobiDB-lite"/>
    </source>
</evidence>
<evidence type="ECO:0000256" key="4">
    <source>
        <dbReference type="ARBA" id="ARBA00022837"/>
    </source>
</evidence>
<dbReference type="GO" id="GO:0005886">
    <property type="term" value="C:plasma membrane"/>
    <property type="evidence" value="ECO:0007669"/>
    <property type="project" value="TreeGrafter"/>
</dbReference>
<feature type="region of interest" description="Disordered" evidence="8">
    <location>
        <begin position="3932"/>
        <end position="4006"/>
    </location>
</feature>
<evidence type="ECO:0000313" key="15">
    <source>
        <dbReference type="EMBL" id="KAG8468767.1"/>
    </source>
</evidence>
<feature type="region of interest" description="Disordered" evidence="8">
    <location>
        <begin position="228"/>
        <end position="252"/>
    </location>
</feature>
<dbReference type="SMART" id="SM00054">
    <property type="entry name" value="EFh"/>
    <property type="match status" value="2"/>
</dbReference>
<sequence>MLLAGLALSARAACAWQLQLPEQGLGPRASPGPSPSLAGEDPLGARPADPRPVSPPTSLPPPSPPPPLQPPSLSSCAALPVPSAYVTRDGAPMCVFHFNASSATDFDAASGACALIGTRTQGVGGLWLPHDALEIDAVQSQLSGQLGSLPILGSNGSWVGADRRSRSAANWENLFLSAKGELAGFLPFARGFPTAEGGDCLLLLAAGEYENAPCESARAFACELARPLPPPPTPPPSAPPSASPLQAPFAPLGTSFKPGSTRSLSEASFLERPSNAPLFAEGSLRLQRTSLPWSVLPSSAPSSAAAYALSSAPQPPSMHALVSSAAVSSALPSASLPLQQASIPLVDLPSSAPLSAGAFALSVAPQPPSMHALVSSAAVSSALPSASLPLQQASIPLVDLPSSAPVSAGAFALSVAPQPPSMHALVSSAAVSSALQPPSLPLQHASIPLVDSPSSAPLSAGAFALSVAPQPPSMHALVSSAVVSSALQPPSLPLQQASIPLVELPSSAPLSAGAFALSVAPQPPSMHALVSSAAVSSALPSASLPLQQASIPLVDLPSSAPLSAAAFALSVAPQPPSMHPLVSSAVVSSSLPSASLPLQHASIPLVDLPSSAPLFAGTYAFSVAPQPPSMHALVPSAAVSSAFPPPSLPLQQASIPLVQLPSSAPLSAAAFALSVAPQPPSMHSLVPSAAVSSALQPPSLPLQQASIPLVDLPSSAPLSAAAFALSVAPQPPSMHALVSSAAVSSALPSASLPLQQASIPLVDLPSSAPLSAGAFVLSVAPQPPSMHALVSSAAVSSALPSASLPLQQASIPLVDLPSSAPLSAAAFALSVAPQPPSMHALVSSAAVSSALPSASLPLQQASIPLVDLPSSAPLSAGAFALNVAPQPPSMHALVSSAAVSSALPPPPSYLNGTTVVASVVGLGASFDVSSRWYLPDGAFAKLVRTDGGGGDGAPDCAATPARAELGGELVVAGGRLNWTATSAGYGARLCFRSTPAGDVWLLDETLLVHTFGVDAAAERAAAGFARDVRLDGVGVSYASSNPLADRAGERDQAFFVRPDSASAAASAGSTGACDAADAVAPPSALAGRIATFTFPRVESGLVLCYRFAGHAPRLFANTTVDVIGLAARAAPYRAVVGVPKRIQFGGVGLRAGDSARWLLPGATSCASAMSPASSRAVLDGSDSASFDLSVGALGRPLCFTFGGLGELLYAQITLDALEVRGPTRSTAVYRVDETIAFSGVGIGAGDRASWVSASSASCAGVDGAAVAVGEDGVGAFSAATSSALQAAAFGYVLCYAFAGEPFARVPTVRLDVLRVTAPAVTVAVAGVAEVVPFAGVGLARGSDAAFWADARGACALGEAGARAEYGGLALIDALGTSGTFTLLAGVPRAALRLCYRFGAEPFAFFDDVTLLAREVTGPRSTTAVVGAVETVAFDGVGLAPADVAFWLPPTAAALVGTAGALELGAALCADAAGGPESPDGGVQTLSAALGATFTFATARERSALCYRHAGKPWRMYENLRLLVAQIQGPARTLAVAGVEERLTPVGVGIAPGDQGMWLHADGAGMACALGEASALPQYGGVWTVQTPTVTATGTLPPHALFTPSGAPVAGLVLCYRFAQEPWRLYEGSVLDTYGLNALAVVGGGGSNAAVVRSPTLVTFNGVGVSDGDSAFWVPAATLSCAAAAPLAQLGGARLVVSAGASFTFLAGAGSAVPYALCYRFGSQQYALYAQPELSLAVWEVTAPFVALGAIEIETRVRLVGHGLRDGDSAFWARAGGAGCAEAQRIGPSALRANGVFAFTFAELQSGLELCYSFLGRPHVRFSQPALTITFPTDPLALADFAHVAPTGGALGVGTLVTVSGSGFDKGATAKAALIRCDFGAQSAPAVSVSARSIVCLSPRFSIETSVPFALRVDELDESGAARNPVVLLTAFGAYDAAHVHVTRALPSGGPQGVEGARVALLGANLTNYGRLTVRFGAKGDVPASLPDAGVAELVCAAPYDPPAVGAPTSVELSVSLDGQTFVTPSPPLVYTLYTALVERSYPAGAPLQAATVTLVGLGFVDLGDVATCAYARADGRGDLLGAGVVVSASEVVCATPTGATPGAYTVSLSLNSGVDFVPAQFDPPALTLYDAASELAVRAVDPPAGPVGGGTVVTVIGRGFADFGSGQLCCVLARVTDVAQAPGCAAPATLLADGADGSSRALCTMPPAPDGAPAAVPFEVSLNGGVAYSVSVDSAVAFEYYAQPVVSSIQPSSGDAEGGGLVTIVGSGFAALEPPFAGTTAEGGTNATVRLRVRFGSTVATEPPLEWSDTRIVQRATWGRQGAPLSVRVSLNGRDFSPSSVPFTFVGLHAPVIESAFFSAEATRLFVRFDAQETDRAGMSGVAGCSAALDDETVALIRGAYPTEPLCYWESATLLVAQLNVDTLLRPGDTVRLRPGVIRPLIFAQGGGRCPSTKCAQSAATIDANFPCDGACATPVAALNGPQRLSRCPDEVLRLDASGSIAVGFAPLSFEWRVDAARSDFAAELSAQLAAQAAGGASVVTLLALRGTRFRFLLRARSLFGTVSPLISWDVVRSDGDSPLLAIDGPFELTQRPSAELRLRGVAALAACWPAAADPTIAFAWSAPNASVTATGEPAPAMAAELGGVRTDRAQLVLPRNALAHGFTYDFQLSARMVADPIAATFARVRVRVEAEPLRAVIAGGDRSARYDAPLSVDGSASIDPNGEGSGRAGLAYAWTVELASVDEAAGAVALPLPASVQLDRPTLLLPAGTIPPLAGARYAITLTVAKAGSGLGPASASIIVTALAPSPAHVPAITFEPLAAAKFNAAWTSPTERFAIVTRLDATAAALQAEGAVAYSHAWRALVFRAGAFEPDTTLDLADAVRTTTTGSAQPALAFRSGVLTAGALYSFELTVRGGDATTVGEVRVLINRPPYGGRLSVQPSTGSAAQTVFALAAVGWSDDPDDLPLSYGFAHAPAPSALATALAPPSKASELSTQLREGVEGRIELAIVDAYGGRTQATRPIAVGAPSCEALRGAVSSAASKASMGDGFAALGHVASVATSAGTASCADLAAASAAARGGARRLRRALADADVAIGNGTANGTAGAAEPDLALELLALVQSATDAIGSTDLSARNLLASVLSTVIQGGGGGSGALSAGAAVSGLSQVAAIAAAAAVDGIDAATAGNIAGALDSTLGASAAAAAAGAAYARVQADAVSAAATAAARGLGAALLAGTVAGEAGIEQTGANVNISAARSNADSTANATIAGPGGAGAVAMPATLFAGVNGSAVDLATGVDLVLVSFGANVHADPAEQNATADGSGGNAGLGGLATGVFSVTLRAAATGADVAIAGLAEPIVLTIPLQLAADASERAFNCSRASDCLGRGACLPNGACACASPFYGDSCELTAVCHYWHEADARWATDGCRTLPTPDGGDERALLCACDHLTDFGGISVPSSPDEAREVAQSVTINTFSSDDLADVLTKPPPIAANPSVYALVFSLAGACALCLVLAVAKDAYDDRRELRRAAEMRARALERKQARAAAIAAGDTTSLRTTQEDLRSRAQRRTDDAAAYVDKKLDAIEARAARLLQRRPIQSRARRETREAIAMVKGAQSEVEREVARARVTAATERLGKVAADKLGAPAEGGVEGGGARKKERLLVRITRAMMASLESDHTVLGLWFARDSEIRRPQLVQILFNMLMLEVFIICLLFSEEATPTINLLVVVINATICAALAAPCLVLMKLTWAFAYSKPLPVLTSLGRAVSGLAGPSLYRRRSAMMLATLGSPVHSPIHARHRAAPARSPPPPAGARESARADAPASDGIVRWSVGNATAAPLPPIGCGEGGAAVRADAADSADGTLSRAVSPSGQLQLPSLAGERGAPSNQRTSGSDEAFALSPAATAVHAGVSVVTAVSVDAYSRATDSLVRHSSGAGDASSNGPAGSLRGLAAGRASGDGIVVPLVPLGGEGPPPPSPPPSPPASPARASPEGGEGGGQPLPPLTLRARATLDGAPRRARATPLLGRAGLANGAAAMTGSGCGQAEASNASRVGTEPELRTGRTSVEGAPATGSAGGGGGTPALKRLGAPSASVEAMEAVARAETEQQLERALAAAPGSAAGGGTAASDVLRRSVDGSAPLPAISAAAPGIADVVLPRAAASSVIASRPDASASVATAAAQVVAPLARPPMSPPPRARAPPPPPAPLLPFVQPRPLAQLPSSPPKAGSGRAGGDVGASLEASARDSVLAPVLPSDVQPLARGAAAQQGGSVPTVPPLACASAASEAVRAALGGAIYAAQPLAHLGETEGGPLASTRALNVLSDRVRPTERHAAALPAAGERCEMASARGTGDDEKALGSGSRSQLVLDSTSPPRAGRALINPIVTRTTDALAPGWRVAHGPEPAEGAEGVETSDLPEHARAKEAFADLPIDAAQRARLNRLVARMHSAASEKRPTYVLRAREVRQLFRSFRRYDKDGDGSLKGSELRFFMRRVGLKLSQEEADALVHQLDTDGSGDVEFAELMAWYLERMQDYAVAEAERRKQRGKWRVVWEDTLKLPRWARIVIGWLVNWLIFTLLAVLSVTFALTFGEERFNAIITSWGIGLGQTFAAEEPVMIWIYMLIPAIVGIASQNEVMSELLNNFLATGVGQCVSTLVGFCVSISSQD</sequence>
<dbReference type="SUPFAM" id="SSF47473">
    <property type="entry name" value="EF-hand"/>
    <property type="match status" value="1"/>
</dbReference>
<dbReference type="PANTHER" id="PTHR46730">
    <property type="entry name" value="POLYCYSTIN-1"/>
    <property type="match status" value="1"/>
</dbReference>
<feature type="signal peptide" evidence="10">
    <location>
        <begin position="1"/>
        <end position="15"/>
    </location>
</feature>
<feature type="region of interest" description="Disordered" evidence="8">
    <location>
        <begin position="23"/>
        <end position="74"/>
    </location>
</feature>
<dbReference type="InterPro" id="IPR046338">
    <property type="entry name" value="GAIN_dom_sf"/>
</dbReference>
<feature type="compositionally biased region" description="Polar residues" evidence="8">
    <location>
        <begin position="3867"/>
        <end position="3877"/>
    </location>
</feature>
<dbReference type="GO" id="GO:0005261">
    <property type="term" value="F:monoatomic cation channel activity"/>
    <property type="evidence" value="ECO:0007669"/>
    <property type="project" value="TreeGrafter"/>
</dbReference>
<feature type="domain" description="EF-hand" evidence="13">
    <location>
        <begin position="4462"/>
        <end position="4497"/>
    </location>
</feature>
<comment type="caution">
    <text evidence="7">Lacks conserved residue(s) required for the propagation of feature annotation.</text>
</comment>
<dbReference type="GO" id="GO:0006071">
    <property type="term" value="P:glycerol metabolic process"/>
    <property type="evidence" value="ECO:0007669"/>
    <property type="project" value="InterPro"/>
</dbReference>
<dbReference type="SUPFAM" id="SSF56436">
    <property type="entry name" value="C-type lectin-like"/>
    <property type="match status" value="1"/>
</dbReference>
<keyword evidence="6 9" id="KW-0472">Membrane</keyword>
<dbReference type="Pfam" id="PF13499">
    <property type="entry name" value="EF-hand_7"/>
    <property type="match status" value="1"/>
</dbReference>
<feature type="region of interest" description="Disordered" evidence="8">
    <location>
        <begin position="4039"/>
        <end position="4083"/>
    </location>
</feature>
<dbReference type="GO" id="GO:0005509">
    <property type="term" value="F:calcium ion binding"/>
    <property type="evidence" value="ECO:0007669"/>
    <property type="project" value="InterPro"/>
</dbReference>
<feature type="region of interest" description="Disordered" evidence="8">
    <location>
        <begin position="4349"/>
        <end position="4373"/>
    </location>
</feature>
<dbReference type="PROSITE" id="PS51480">
    <property type="entry name" value="DHAL"/>
    <property type="match status" value="1"/>
</dbReference>
<keyword evidence="7" id="KW-0245">EGF-like domain</keyword>
<dbReference type="OrthoDB" id="8785703at2759"/>
<keyword evidence="3" id="KW-0677">Repeat</keyword>
<dbReference type="PROSITE" id="PS50041">
    <property type="entry name" value="C_TYPE_LECTIN_2"/>
    <property type="match status" value="1"/>
</dbReference>
<evidence type="ECO:0000256" key="5">
    <source>
        <dbReference type="ARBA" id="ARBA00022989"/>
    </source>
</evidence>
<feature type="compositionally biased region" description="Pro residues" evidence="8">
    <location>
        <begin position="228"/>
        <end position="242"/>
    </location>
</feature>
<dbReference type="GO" id="GO:0004371">
    <property type="term" value="F:glycerone kinase activity"/>
    <property type="evidence" value="ECO:0007669"/>
    <property type="project" value="InterPro"/>
</dbReference>
<dbReference type="PROSITE" id="PS50222">
    <property type="entry name" value="EF_HAND_2"/>
    <property type="match status" value="2"/>
</dbReference>
<dbReference type="Pfam" id="PF01833">
    <property type="entry name" value="TIG"/>
    <property type="match status" value="2"/>
</dbReference>
<feature type="domain" description="C-type lectin" evidence="12">
    <location>
        <begin position="96"/>
        <end position="223"/>
    </location>
</feature>
<feature type="disulfide bond" evidence="7">
    <location>
        <begin position="3397"/>
        <end position="3406"/>
    </location>
</feature>
<dbReference type="InterPro" id="IPR000742">
    <property type="entry name" value="EGF"/>
</dbReference>
<dbReference type="Gene3D" id="1.10.238.10">
    <property type="entry name" value="EF-hand"/>
    <property type="match status" value="1"/>
</dbReference>
<dbReference type="InterPro" id="IPR011992">
    <property type="entry name" value="EF-hand-dom_pair"/>
</dbReference>
<keyword evidence="16" id="KW-1185">Reference proteome</keyword>
<dbReference type="Gene3D" id="2.60.40.10">
    <property type="entry name" value="Immunoglobulins"/>
    <property type="match status" value="4"/>
</dbReference>
<evidence type="ECO:0008006" key="17">
    <source>
        <dbReference type="Google" id="ProtNLM"/>
    </source>
</evidence>
<evidence type="ECO:0000256" key="2">
    <source>
        <dbReference type="ARBA" id="ARBA00022692"/>
    </source>
</evidence>
<keyword evidence="2 9" id="KW-0812">Transmembrane</keyword>
<feature type="compositionally biased region" description="Pro residues" evidence="8">
    <location>
        <begin position="3973"/>
        <end position="3986"/>
    </location>
</feature>
<feature type="transmembrane region" description="Helical" evidence="9">
    <location>
        <begin position="4643"/>
        <end position="4663"/>
    </location>
</feature>
<comment type="subcellular location">
    <subcellularLocation>
        <location evidence="1">Membrane</location>
    </subcellularLocation>
</comment>
<feature type="compositionally biased region" description="Pro residues" evidence="8">
    <location>
        <begin position="50"/>
        <end position="70"/>
    </location>
</feature>
<feature type="compositionally biased region" description="Polar residues" evidence="8">
    <location>
        <begin position="4361"/>
        <end position="4373"/>
    </location>
</feature>
<feature type="compositionally biased region" description="Low complexity" evidence="8">
    <location>
        <begin position="243"/>
        <end position="252"/>
    </location>
</feature>
<dbReference type="InterPro" id="IPR018247">
    <property type="entry name" value="EF_Hand_1_Ca_BS"/>
</dbReference>
<dbReference type="Pfam" id="PF01825">
    <property type="entry name" value="GPS"/>
    <property type="match status" value="1"/>
</dbReference>
<dbReference type="PROSITE" id="PS01186">
    <property type="entry name" value="EGF_2"/>
    <property type="match status" value="1"/>
</dbReference>
<evidence type="ECO:0000259" key="14">
    <source>
        <dbReference type="PROSITE" id="PS51480"/>
    </source>
</evidence>
<name>A0A8J5XUR4_DIALT</name>
<gene>
    <name evidence="15" type="ORF">KFE25_007285</name>
</gene>
<feature type="transmembrane region" description="Helical" evidence="9">
    <location>
        <begin position="4615"/>
        <end position="4631"/>
    </location>
</feature>
<evidence type="ECO:0000259" key="11">
    <source>
        <dbReference type="PROSITE" id="PS50026"/>
    </source>
</evidence>
<evidence type="ECO:0000259" key="13">
    <source>
        <dbReference type="PROSITE" id="PS50222"/>
    </source>
</evidence>
<feature type="transmembrane region" description="Helical" evidence="9">
    <location>
        <begin position="3696"/>
        <end position="3716"/>
    </location>
</feature>
<keyword evidence="7" id="KW-1015">Disulfide bond</keyword>
<accession>A0A8J5XUR4</accession>
<evidence type="ECO:0000256" key="3">
    <source>
        <dbReference type="ARBA" id="ARBA00022737"/>
    </source>
</evidence>
<dbReference type="Pfam" id="PF02010">
    <property type="entry name" value="REJ"/>
    <property type="match status" value="1"/>
</dbReference>
<dbReference type="InterPro" id="IPR002909">
    <property type="entry name" value="IPT_dom"/>
</dbReference>
<evidence type="ECO:0000256" key="9">
    <source>
        <dbReference type="SAM" id="Phobius"/>
    </source>
</evidence>
<dbReference type="SMART" id="SM00303">
    <property type="entry name" value="GPS"/>
    <property type="match status" value="1"/>
</dbReference>
<dbReference type="PROSITE" id="PS00018">
    <property type="entry name" value="EF_HAND_1"/>
    <property type="match status" value="1"/>
</dbReference>
<keyword evidence="4" id="KW-0106">Calcium</keyword>
<dbReference type="SMART" id="SM00429">
    <property type="entry name" value="IPT"/>
    <property type="match status" value="3"/>
</dbReference>
<evidence type="ECO:0000256" key="10">
    <source>
        <dbReference type="SAM" id="SignalP"/>
    </source>
</evidence>
<dbReference type="PROSITE" id="PS50026">
    <property type="entry name" value="EGF_3"/>
    <property type="match status" value="1"/>
</dbReference>
<dbReference type="InterPro" id="IPR004007">
    <property type="entry name" value="DhaL_dom"/>
</dbReference>
<feature type="region of interest" description="Disordered" evidence="8">
    <location>
        <begin position="3798"/>
        <end position="3821"/>
    </location>
</feature>
<dbReference type="InterPro" id="IPR002048">
    <property type="entry name" value="EF_hand_dom"/>
</dbReference>
<evidence type="ECO:0000256" key="7">
    <source>
        <dbReference type="PROSITE-ProRule" id="PRU00076"/>
    </source>
</evidence>
<dbReference type="Proteomes" id="UP000751190">
    <property type="component" value="Unassembled WGS sequence"/>
</dbReference>
<feature type="region of interest" description="Disordered" evidence="8">
    <location>
        <begin position="3863"/>
        <end position="3895"/>
    </location>
</feature>
<keyword evidence="5 9" id="KW-1133">Transmembrane helix</keyword>
<keyword evidence="10" id="KW-0732">Signal</keyword>
<dbReference type="Gene3D" id="2.60.220.50">
    <property type="match status" value="1"/>
</dbReference>
<dbReference type="InterPro" id="IPR013783">
    <property type="entry name" value="Ig-like_fold"/>
</dbReference>